<dbReference type="EMBL" id="JACXVP010000001">
    <property type="protein sequence ID" value="KAG5629274.1"/>
    <property type="molecule type" value="Genomic_DNA"/>
</dbReference>
<organism evidence="1 2">
    <name type="scientific">Solanum commersonii</name>
    <name type="common">Commerson's wild potato</name>
    <name type="synonym">Commerson's nightshade</name>
    <dbReference type="NCBI Taxonomy" id="4109"/>
    <lineage>
        <taxon>Eukaryota</taxon>
        <taxon>Viridiplantae</taxon>
        <taxon>Streptophyta</taxon>
        <taxon>Embryophyta</taxon>
        <taxon>Tracheophyta</taxon>
        <taxon>Spermatophyta</taxon>
        <taxon>Magnoliopsida</taxon>
        <taxon>eudicotyledons</taxon>
        <taxon>Gunneridae</taxon>
        <taxon>Pentapetalae</taxon>
        <taxon>asterids</taxon>
        <taxon>lamiids</taxon>
        <taxon>Solanales</taxon>
        <taxon>Solanaceae</taxon>
        <taxon>Solanoideae</taxon>
        <taxon>Solaneae</taxon>
        <taxon>Solanum</taxon>
    </lineage>
</organism>
<evidence type="ECO:0000313" key="1">
    <source>
        <dbReference type="EMBL" id="KAG5629274.1"/>
    </source>
</evidence>
<reference evidence="1 2" key="1">
    <citation type="submission" date="2020-09" db="EMBL/GenBank/DDBJ databases">
        <title>De no assembly of potato wild relative species, Solanum commersonii.</title>
        <authorList>
            <person name="Cho K."/>
        </authorList>
    </citation>
    <scope>NUCLEOTIDE SEQUENCE [LARGE SCALE GENOMIC DNA]</scope>
    <source>
        <strain evidence="1">LZ3.2</strain>
        <tissue evidence="1">Leaf</tissue>
    </source>
</reference>
<gene>
    <name evidence="1" type="ORF">H5410_000991</name>
</gene>
<comment type="caution">
    <text evidence="1">The sequence shown here is derived from an EMBL/GenBank/DDBJ whole genome shotgun (WGS) entry which is preliminary data.</text>
</comment>
<sequence length="60" mass="6763">MPPTPPFGLRRTDSILHPFQYRFNAQGYLDSAEFLILLESSIGGMGSIIEYETIPLMNTD</sequence>
<dbReference type="Proteomes" id="UP000824120">
    <property type="component" value="Chromosome 1"/>
</dbReference>
<name>A0A9J6AYB8_SOLCO</name>
<dbReference type="AlphaFoldDB" id="A0A9J6AYB8"/>
<proteinExistence type="predicted"/>
<evidence type="ECO:0000313" key="2">
    <source>
        <dbReference type="Proteomes" id="UP000824120"/>
    </source>
</evidence>
<keyword evidence="2" id="KW-1185">Reference proteome</keyword>
<accession>A0A9J6AYB8</accession>
<protein>
    <submittedName>
        <fullName evidence="1">Uncharacterized protein</fullName>
    </submittedName>
</protein>